<organism evidence="1">
    <name type="scientific">Oppiella nova</name>
    <dbReference type="NCBI Taxonomy" id="334625"/>
    <lineage>
        <taxon>Eukaryota</taxon>
        <taxon>Metazoa</taxon>
        <taxon>Ecdysozoa</taxon>
        <taxon>Arthropoda</taxon>
        <taxon>Chelicerata</taxon>
        <taxon>Arachnida</taxon>
        <taxon>Acari</taxon>
        <taxon>Acariformes</taxon>
        <taxon>Sarcoptiformes</taxon>
        <taxon>Oribatida</taxon>
        <taxon>Brachypylina</taxon>
        <taxon>Oppioidea</taxon>
        <taxon>Oppiidae</taxon>
        <taxon>Oppiella</taxon>
    </lineage>
</organism>
<evidence type="ECO:0000313" key="2">
    <source>
        <dbReference type="Proteomes" id="UP000728032"/>
    </source>
</evidence>
<sequence>MPLYPLNSGCRLNKKSKECENTSTNSETNVTSYDHLCSNRSLCQHSLSVPEADNKSCYSDILPNSPISPRVKNIHSDMEALMLSRHDNPYIMQQLERLSTRDAAELYAEMNVSGHPSPARSLHKISFTNLEANPTTDTNSMMDSDISDTYIDNLHDKLIRSPPPQFPKNLSLFIFPGSSAVSVQSYRTADNCDFSPSRLHMSPNACHSLRDVITDHKIKTSNTSQDNISGILNSYSRDNQFLEPNPNLYNKYERRGSDSSILSNNWKTTFYNQSMAASSSSLLTFAPRCPPLDSCTTASNDSNMSCTECQSEHKSDTGLDSMEMYPNLDDNCTDGWNAMSASNSREALLKNISQLN</sequence>
<gene>
    <name evidence="1" type="ORF">ONB1V03_LOCUS12730</name>
</gene>
<name>A0A7R9M9M3_9ACAR</name>
<accession>A0A7R9M9M3</accession>
<proteinExistence type="predicted"/>
<keyword evidence="2" id="KW-1185">Reference proteome</keyword>
<reference evidence="1" key="1">
    <citation type="submission" date="2020-11" db="EMBL/GenBank/DDBJ databases">
        <authorList>
            <person name="Tran Van P."/>
        </authorList>
    </citation>
    <scope>NUCLEOTIDE SEQUENCE</scope>
</reference>
<dbReference type="Proteomes" id="UP000728032">
    <property type="component" value="Unassembled WGS sequence"/>
</dbReference>
<dbReference type="EMBL" id="CAJPVJ010010525">
    <property type="protein sequence ID" value="CAG2173277.1"/>
    <property type="molecule type" value="Genomic_DNA"/>
</dbReference>
<dbReference type="AlphaFoldDB" id="A0A7R9M9M3"/>
<dbReference type="EMBL" id="OC925350">
    <property type="protein sequence ID" value="CAD7656090.1"/>
    <property type="molecule type" value="Genomic_DNA"/>
</dbReference>
<dbReference type="OrthoDB" id="6620223at2759"/>
<protein>
    <submittedName>
        <fullName evidence="1">Uncharacterized protein</fullName>
    </submittedName>
</protein>
<evidence type="ECO:0000313" key="1">
    <source>
        <dbReference type="EMBL" id="CAD7656090.1"/>
    </source>
</evidence>